<gene>
    <name evidence="2" type="ORF">Tco025E_09444</name>
</gene>
<dbReference type="Pfam" id="PF13859">
    <property type="entry name" value="BNR_3"/>
    <property type="match status" value="1"/>
</dbReference>
<comment type="caution">
    <text evidence="2">The sequence shown here is derived from an EMBL/GenBank/DDBJ whole genome shotgun (WGS) entry which is preliminary data.</text>
</comment>
<sequence>MQATGRGGKNVLLSMRLMQSDNQWTLSSITVGEGCRDPSVEEWGVGGNLLAMARCAGGYYDVYDSTEAGTAWYEIGEPITRVWGNSLRRQGGHGVQGGLTTADIEDTEVMLLTTPVYAEDAGAAAKAQLHLWLTDMQRVSLA</sequence>
<reference evidence="2 3" key="1">
    <citation type="journal article" date="2018" name="BMC Genomics">
        <title>Genomic comparison of Trypanosoma conorhini and Trypanosoma rangeli to Trypanosoma cruzi strains of high and low virulence.</title>
        <authorList>
            <person name="Bradwell K.R."/>
            <person name="Koparde V.N."/>
            <person name="Matveyev A.V."/>
            <person name="Serrano M.G."/>
            <person name="Alves J.M."/>
            <person name="Parikh H."/>
            <person name="Huang B."/>
            <person name="Lee V."/>
            <person name="Espinosa-Alvarez O."/>
            <person name="Ortiz P.A."/>
            <person name="Costa-Martins A.G."/>
            <person name="Teixeira M.M."/>
            <person name="Buck G.A."/>
        </authorList>
    </citation>
    <scope>NUCLEOTIDE SEQUENCE [LARGE SCALE GENOMIC DNA]</scope>
    <source>
        <strain evidence="2 3">025E</strain>
    </source>
</reference>
<dbReference type="InterPro" id="IPR011040">
    <property type="entry name" value="Sialidase"/>
</dbReference>
<feature type="domain" description="Sialidase" evidence="1">
    <location>
        <begin position="2"/>
        <end position="139"/>
    </location>
</feature>
<dbReference type="InterPro" id="IPR036278">
    <property type="entry name" value="Sialidase_sf"/>
</dbReference>
<protein>
    <submittedName>
        <fullName evidence="2">Sialidase-like protein</fullName>
    </submittedName>
</protein>
<accession>A0A3R7JYG3</accession>
<name>A0A3R7JYG3_9TRYP</name>
<dbReference type="SUPFAM" id="SSF50939">
    <property type="entry name" value="Sialidases"/>
    <property type="match status" value="1"/>
</dbReference>
<evidence type="ECO:0000313" key="2">
    <source>
        <dbReference type="EMBL" id="RNE97468.1"/>
    </source>
</evidence>
<dbReference type="Gene3D" id="2.120.10.10">
    <property type="match status" value="1"/>
</dbReference>
<dbReference type="Proteomes" id="UP000284403">
    <property type="component" value="Unassembled WGS sequence"/>
</dbReference>
<proteinExistence type="predicted"/>
<evidence type="ECO:0000259" key="1">
    <source>
        <dbReference type="Pfam" id="PF13859"/>
    </source>
</evidence>
<dbReference type="GeneID" id="40323055"/>
<organism evidence="2 3">
    <name type="scientific">Trypanosoma conorhini</name>
    <dbReference type="NCBI Taxonomy" id="83891"/>
    <lineage>
        <taxon>Eukaryota</taxon>
        <taxon>Discoba</taxon>
        <taxon>Euglenozoa</taxon>
        <taxon>Kinetoplastea</taxon>
        <taxon>Metakinetoplastina</taxon>
        <taxon>Trypanosomatida</taxon>
        <taxon>Trypanosomatidae</taxon>
        <taxon>Trypanosoma</taxon>
    </lineage>
</organism>
<keyword evidence="3" id="KW-1185">Reference proteome</keyword>
<dbReference type="EMBL" id="MKKU01001133">
    <property type="protein sequence ID" value="RNE97468.1"/>
    <property type="molecule type" value="Genomic_DNA"/>
</dbReference>
<dbReference type="AlphaFoldDB" id="A0A3R7JYG3"/>
<dbReference type="RefSeq" id="XP_029223609.1">
    <property type="nucleotide sequence ID" value="XM_029376263.1"/>
</dbReference>
<dbReference type="OrthoDB" id="10442824at2759"/>
<evidence type="ECO:0000313" key="3">
    <source>
        <dbReference type="Proteomes" id="UP000284403"/>
    </source>
</evidence>